<sequence>MAWQRPRFRLPCLCCLSRRKKLLDFDFSVAIDRVIEDGAAKIKATEDEVSGEQTAECKVVTEGRMAAGEPKVIQAVK</sequence>
<dbReference type="EMBL" id="SMOL01000160">
    <property type="protein sequence ID" value="KAB2625907.1"/>
    <property type="molecule type" value="Genomic_DNA"/>
</dbReference>
<organism evidence="1 2">
    <name type="scientific">Pyrus ussuriensis x Pyrus communis</name>
    <dbReference type="NCBI Taxonomy" id="2448454"/>
    <lineage>
        <taxon>Eukaryota</taxon>
        <taxon>Viridiplantae</taxon>
        <taxon>Streptophyta</taxon>
        <taxon>Embryophyta</taxon>
        <taxon>Tracheophyta</taxon>
        <taxon>Spermatophyta</taxon>
        <taxon>Magnoliopsida</taxon>
        <taxon>eudicotyledons</taxon>
        <taxon>Gunneridae</taxon>
        <taxon>Pentapetalae</taxon>
        <taxon>rosids</taxon>
        <taxon>fabids</taxon>
        <taxon>Rosales</taxon>
        <taxon>Rosaceae</taxon>
        <taxon>Amygdaloideae</taxon>
        <taxon>Maleae</taxon>
        <taxon>Pyrus</taxon>
    </lineage>
</organism>
<gene>
    <name evidence="1" type="ORF">D8674_017567</name>
</gene>
<reference evidence="1 2" key="1">
    <citation type="submission" date="2019-09" db="EMBL/GenBank/DDBJ databases">
        <authorList>
            <person name="Ou C."/>
        </authorList>
    </citation>
    <scope>NUCLEOTIDE SEQUENCE [LARGE SCALE GENOMIC DNA]</scope>
    <source>
        <strain evidence="1">S2</strain>
        <tissue evidence="1">Leaf</tissue>
    </source>
</reference>
<dbReference type="AlphaFoldDB" id="A0A5N5HG94"/>
<reference evidence="1 2" key="3">
    <citation type="submission" date="2019-11" db="EMBL/GenBank/DDBJ databases">
        <title>A de novo genome assembly of a pear dwarfing rootstock.</title>
        <authorList>
            <person name="Wang F."/>
            <person name="Wang J."/>
            <person name="Li S."/>
            <person name="Zhang Y."/>
            <person name="Fang M."/>
            <person name="Ma L."/>
            <person name="Zhao Y."/>
            <person name="Jiang S."/>
        </authorList>
    </citation>
    <scope>NUCLEOTIDE SEQUENCE [LARGE SCALE GENOMIC DNA]</scope>
    <source>
        <strain evidence="1">S2</strain>
        <tissue evidence="1">Leaf</tissue>
    </source>
</reference>
<comment type="caution">
    <text evidence="1">The sequence shown here is derived from an EMBL/GenBank/DDBJ whole genome shotgun (WGS) entry which is preliminary data.</text>
</comment>
<keyword evidence="2" id="KW-1185">Reference proteome</keyword>
<accession>A0A5N5HG94</accession>
<evidence type="ECO:0000313" key="1">
    <source>
        <dbReference type="EMBL" id="KAB2625907.1"/>
    </source>
</evidence>
<proteinExistence type="predicted"/>
<name>A0A5N5HG94_9ROSA</name>
<protein>
    <submittedName>
        <fullName evidence="1">Pentatricopeptide repeat-containing protein</fullName>
    </submittedName>
</protein>
<reference evidence="2" key="2">
    <citation type="submission" date="2019-10" db="EMBL/GenBank/DDBJ databases">
        <title>A de novo genome assembly of a pear dwarfing rootstock.</title>
        <authorList>
            <person name="Wang F."/>
            <person name="Wang J."/>
            <person name="Li S."/>
            <person name="Zhang Y."/>
            <person name="Fang M."/>
            <person name="Ma L."/>
            <person name="Zhao Y."/>
            <person name="Jiang S."/>
        </authorList>
    </citation>
    <scope>NUCLEOTIDE SEQUENCE [LARGE SCALE GENOMIC DNA]</scope>
</reference>
<evidence type="ECO:0000313" key="2">
    <source>
        <dbReference type="Proteomes" id="UP000327157"/>
    </source>
</evidence>
<dbReference type="Proteomes" id="UP000327157">
    <property type="component" value="Chromosome 16"/>
</dbReference>